<dbReference type="RefSeq" id="XP_013311534.1">
    <property type="nucleotide sequence ID" value="XM_013456080.1"/>
</dbReference>
<dbReference type="HOGENOM" id="CLU_004471_6_3_1"/>
<dbReference type="OrthoDB" id="10042665at2759"/>
<dbReference type="InterPro" id="IPR003959">
    <property type="entry name" value="ATPase_AAA_core"/>
</dbReference>
<dbReference type="GO" id="GO:0005524">
    <property type="term" value="F:ATP binding"/>
    <property type="evidence" value="ECO:0007669"/>
    <property type="project" value="InterPro"/>
</dbReference>
<dbReference type="InterPro" id="IPR027417">
    <property type="entry name" value="P-loop_NTPase"/>
</dbReference>
<evidence type="ECO:0000313" key="3">
    <source>
        <dbReference type="Proteomes" id="UP000054342"/>
    </source>
</evidence>
<feature type="domain" description="AAA+ ATPase" evidence="1">
    <location>
        <begin position="431"/>
        <end position="556"/>
    </location>
</feature>
<dbReference type="GeneID" id="25331633"/>
<dbReference type="Proteomes" id="UP000054342">
    <property type="component" value="Unassembled WGS sequence"/>
</dbReference>
<dbReference type="Pfam" id="PF22942">
    <property type="entry name" value="DUF7025"/>
    <property type="match status" value="1"/>
</dbReference>
<dbReference type="InterPro" id="IPR054289">
    <property type="entry name" value="DUF7025"/>
</dbReference>
<dbReference type="EMBL" id="KN847322">
    <property type="protein sequence ID" value="KIW50950.1"/>
    <property type="molecule type" value="Genomic_DNA"/>
</dbReference>
<protein>
    <recommendedName>
        <fullName evidence="1">AAA+ ATPase domain-containing protein</fullName>
    </recommendedName>
</protein>
<dbReference type="PANTHER" id="PTHR46411:SF3">
    <property type="entry name" value="AAA+ ATPASE DOMAIN-CONTAINING PROTEIN"/>
    <property type="match status" value="1"/>
</dbReference>
<dbReference type="SUPFAM" id="SSF52540">
    <property type="entry name" value="P-loop containing nucleoside triphosphate hydrolases"/>
    <property type="match status" value="1"/>
</dbReference>
<dbReference type="AlphaFoldDB" id="A0A0D2E8C2"/>
<keyword evidence="3" id="KW-1185">Reference proteome</keyword>
<reference evidence="2 3" key="1">
    <citation type="submission" date="2015-01" db="EMBL/GenBank/DDBJ databases">
        <title>The Genome Sequence of Exophiala xenobiotica CBS118157.</title>
        <authorList>
            <consortium name="The Broad Institute Genomics Platform"/>
            <person name="Cuomo C."/>
            <person name="de Hoog S."/>
            <person name="Gorbushina A."/>
            <person name="Stielow B."/>
            <person name="Teixiera M."/>
            <person name="Abouelleil A."/>
            <person name="Chapman S.B."/>
            <person name="Priest M."/>
            <person name="Young S.K."/>
            <person name="Wortman J."/>
            <person name="Nusbaum C."/>
            <person name="Birren B."/>
        </authorList>
    </citation>
    <scope>NUCLEOTIDE SEQUENCE [LARGE SCALE GENOMIC DNA]</scope>
    <source>
        <strain evidence="2 3">CBS 118157</strain>
    </source>
</reference>
<evidence type="ECO:0000313" key="2">
    <source>
        <dbReference type="EMBL" id="KIW50950.1"/>
    </source>
</evidence>
<dbReference type="STRING" id="348802.A0A0D2E8C2"/>
<sequence length="657" mass="73869">MPPEPETRSHHTHWGNLDLAAGELRSSVDATTSSDQTAQNQRQPIVRADQIYSKSKRKWEYYKSATRKPRRALWTKYVILVRTKFSQKGVPVAVEIDIKGRSLREALLSINSTVQDEVFADGGNSEQLSDRKVLYHSREDLAGLLQREKAKNNPDEDLLFELSAGLKFIAEEFGADMAALESLTGEGTITTNLLWMLFAPNSLTIGQDELGQTFAVLVRSSGLSEDSDRNPLFVLRADQLDHDGNRVVMRTRMTLYIPGFDGKMDLTELPFLPLKWHPDREAIKQQLLARWDRAEIFHGRLLAEYKGHGMREGTDRLVKFNSHGRVMLDPVSLIRTQPDTKLRTGRFTAIKQSAITEELRMTMSPKLYGFSLGDKTWGCFALSNISNVVFNSDILTSLVLNQDRKDLIRDLVISHRSTDNTFDDFVRFKGKGLIGLLSGPPGIGKTMTAEAIAEVAKCPLYVISSGELGDRPDIIHARLKGILELAELWRAVVLLDEADVFLSKRSETDLTRNAITSVFLRELEYYQGILILTTNRLESFDPAFMSRMHFCLDYPNLDAAGRESIWKDFLARASSSSARIEVSIDADGSTRLRSHALNGRQIKNVMSIAQSISLKRGQPITVASIESAIELCQNFHVVDQRPEPELLHDSEPQPDLI</sequence>
<name>A0A0D2E8C2_9EURO</name>
<dbReference type="InterPro" id="IPR003593">
    <property type="entry name" value="AAA+_ATPase"/>
</dbReference>
<evidence type="ECO:0000259" key="1">
    <source>
        <dbReference type="SMART" id="SM00382"/>
    </source>
</evidence>
<dbReference type="PANTHER" id="PTHR46411">
    <property type="entry name" value="FAMILY ATPASE, PUTATIVE-RELATED"/>
    <property type="match status" value="1"/>
</dbReference>
<dbReference type="SMART" id="SM00382">
    <property type="entry name" value="AAA"/>
    <property type="match status" value="1"/>
</dbReference>
<dbReference type="Pfam" id="PF00004">
    <property type="entry name" value="AAA"/>
    <property type="match status" value="1"/>
</dbReference>
<accession>A0A0D2E8C2</accession>
<dbReference type="CDD" id="cd19481">
    <property type="entry name" value="RecA-like_protease"/>
    <property type="match status" value="1"/>
</dbReference>
<dbReference type="Gene3D" id="3.40.50.300">
    <property type="entry name" value="P-loop containing nucleotide triphosphate hydrolases"/>
    <property type="match status" value="1"/>
</dbReference>
<organism evidence="2 3">
    <name type="scientific">Exophiala xenobiotica</name>
    <dbReference type="NCBI Taxonomy" id="348802"/>
    <lineage>
        <taxon>Eukaryota</taxon>
        <taxon>Fungi</taxon>
        <taxon>Dikarya</taxon>
        <taxon>Ascomycota</taxon>
        <taxon>Pezizomycotina</taxon>
        <taxon>Eurotiomycetes</taxon>
        <taxon>Chaetothyriomycetidae</taxon>
        <taxon>Chaetothyriales</taxon>
        <taxon>Herpotrichiellaceae</taxon>
        <taxon>Exophiala</taxon>
    </lineage>
</organism>
<dbReference type="GO" id="GO:0016887">
    <property type="term" value="F:ATP hydrolysis activity"/>
    <property type="evidence" value="ECO:0007669"/>
    <property type="project" value="InterPro"/>
</dbReference>
<gene>
    <name evidence="2" type="ORF">PV05_09725</name>
</gene>
<proteinExistence type="predicted"/>